<dbReference type="GO" id="GO:0016301">
    <property type="term" value="F:kinase activity"/>
    <property type="evidence" value="ECO:0007669"/>
    <property type="project" value="UniProtKB-KW"/>
</dbReference>
<proteinExistence type="predicted"/>
<protein>
    <submittedName>
        <fullName evidence="2">Serine threonine-protein kinase psk1</fullName>
    </submittedName>
</protein>
<evidence type="ECO:0000313" key="3">
    <source>
        <dbReference type="Proteomes" id="UP001444661"/>
    </source>
</evidence>
<sequence length="83" mass="8941">MSNKMYPSAAPALTTVRGFGNTPLQSGDEDSDSCKTPPLTSRRNRPQHIGIDDVVSANCSPVLRGQNSPQSVELPSCACRWTH</sequence>
<name>A0ABR1TCE3_9PEZI</name>
<organism evidence="2 3">
    <name type="scientific">Apiospora rasikravindrae</name>
    <dbReference type="NCBI Taxonomy" id="990691"/>
    <lineage>
        <taxon>Eukaryota</taxon>
        <taxon>Fungi</taxon>
        <taxon>Dikarya</taxon>
        <taxon>Ascomycota</taxon>
        <taxon>Pezizomycotina</taxon>
        <taxon>Sordariomycetes</taxon>
        <taxon>Xylariomycetidae</taxon>
        <taxon>Amphisphaeriales</taxon>
        <taxon>Apiosporaceae</taxon>
        <taxon>Apiospora</taxon>
    </lineage>
</organism>
<dbReference type="Proteomes" id="UP001444661">
    <property type="component" value="Unassembled WGS sequence"/>
</dbReference>
<evidence type="ECO:0000256" key="1">
    <source>
        <dbReference type="SAM" id="MobiDB-lite"/>
    </source>
</evidence>
<accession>A0ABR1TCE3</accession>
<comment type="caution">
    <text evidence="2">The sequence shown here is derived from an EMBL/GenBank/DDBJ whole genome shotgun (WGS) entry which is preliminary data.</text>
</comment>
<dbReference type="EMBL" id="JAQQWK010000003">
    <property type="protein sequence ID" value="KAK8044289.1"/>
    <property type="molecule type" value="Genomic_DNA"/>
</dbReference>
<reference evidence="2 3" key="1">
    <citation type="submission" date="2023-01" db="EMBL/GenBank/DDBJ databases">
        <title>Analysis of 21 Apiospora genomes using comparative genomics revels a genus with tremendous synthesis potential of carbohydrate active enzymes and secondary metabolites.</title>
        <authorList>
            <person name="Sorensen T."/>
        </authorList>
    </citation>
    <scope>NUCLEOTIDE SEQUENCE [LARGE SCALE GENOMIC DNA]</scope>
    <source>
        <strain evidence="2 3">CBS 33761</strain>
    </source>
</reference>
<keyword evidence="3" id="KW-1185">Reference proteome</keyword>
<gene>
    <name evidence="2" type="ORF">PG993_004313</name>
</gene>
<feature type="region of interest" description="Disordered" evidence="1">
    <location>
        <begin position="1"/>
        <end position="50"/>
    </location>
</feature>
<evidence type="ECO:0000313" key="2">
    <source>
        <dbReference type="EMBL" id="KAK8044289.1"/>
    </source>
</evidence>
<keyword evidence="2" id="KW-0808">Transferase</keyword>
<keyword evidence="2" id="KW-0418">Kinase</keyword>